<dbReference type="InterPro" id="IPR036852">
    <property type="entry name" value="Peptidase_S8/S53_dom_sf"/>
</dbReference>
<keyword evidence="5 7" id="KW-0720">Serine protease</keyword>
<evidence type="ECO:0000256" key="1">
    <source>
        <dbReference type="ARBA" id="ARBA00011073"/>
    </source>
</evidence>
<feature type="domain" description="Dockerin" evidence="9">
    <location>
        <begin position="1242"/>
        <end position="1308"/>
    </location>
</feature>
<dbReference type="InterPro" id="IPR036439">
    <property type="entry name" value="Dockerin_dom_sf"/>
</dbReference>
<protein>
    <submittedName>
        <fullName evidence="10">Lactocepin</fullName>
    </submittedName>
</protein>
<dbReference type="InterPro" id="IPR051048">
    <property type="entry name" value="Peptidase_S8/S53_subtilisin"/>
</dbReference>
<dbReference type="SUPFAM" id="SSF52025">
    <property type="entry name" value="PA domain"/>
    <property type="match status" value="1"/>
</dbReference>
<dbReference type="CDD" id="cd14256">
    <property type="entry name" value="Dockerin_I"/>
    <property type="match status" value="1"/>
</dbReference>
<dbReference type="OrthoDB" id="1813783at2"/>
<dbReference type="Pfam" id="PF06280">
    <property type="entry name" value="fn3_5"/>
    <property type="match status" value="1"/>
</dbReference>
<feature type="active site" description="Charge relay system" evidence="6 7">
    <location>
        <position position="172"/>
    </location>
</feature>
<dbReference type="InterPro" id="IPR023828">
    <property type="entry name" value="Peptidase_S8_Ser-AS"/>
</dbReference>
<accession>A0A1H7PFJ3</accession>
<dbReference type="Gene3D" id="3.40.50.200">
    <property type="entry name" value="Peptidase S8/S53 domain"/>
    <property type="match status" value="1"/>
</dbReference>
<dbReference type="InterPro" id="IPR016134">
    <property type="entry name" value="Dockerin_dom"/>
</dbReference>
<keyword evidence="3 8" id="KW-0732">Signal</keyword>
<dbReference type="GO" id="GO:0006508">
    <property type="term" value="P:proteolysis"/>
    <property type="evidence" value="ECO:0007669"/>
    <property type="project" value="UniProtKB-KW"/>
</dbReference>
<evidence type="ECO:0000256" key="2">
    <source>
        <dbReference type="ARBA" id="ARBA00022670"/>
    </source>
</evidence>
<dbReference type="GO" id="GO:0004252">
    <property type="term" value="F:serine-type endopeptidase activity"/>
    <property type="evidence" value="ECO:0007669"/>
    <property type="project" value="UniProtKB-UniRule"/>
</dbReference>
<feature type="active site" description="Charge relay system" evidence="6 7">
    <location>
        <position position="564"/>
    </location>
</feature>
<evidence type="ECO:0000256" key="4">
    <source>
        <dbReference type="ARBA" id="ARBA00022801"/>
    </source>
</evidence>
<dbReference type="EMBL" id="FOAT01000021">
    <property type="protein sequence ID" value="SEL34406.1"/>
    <property type="molecule type" value="Genomic_DNA"/>
</dbReference>
<keyword evidence="4 7" id="KW-0378">Hydrolase</keyword>
<dbReference type="Pfam" id="PF00082">
    <property type="entry name" value="Peptidase_S8"/>
    <property type="match status" value="1"/>
</dbReference>
<dbReference type="PROSITE" id="PS51766">
    <property type="entry name" value="DOCKERIN"/>
    <property type="match status" value="1"/>
</dbReference>
<evidence type="ECO:0000313" key="11">
    <source>
        <dbReference type="Proteomes" id="UP000186015"/>
    </source>
</evidence>
<dbReference type="PROSITE" id="PS00137">
    <property type="entry name" value="SUBTILASE_HIS"/>
    <property type="match status" value="1"/>
</dbReference>
<reference evidence="10 11" key="1">
    <citation type="submission" date="2016-10" db="EMBL/GenBank/DDBJ databases">
        <authorList>
            <person name="de Groot N.N."/>
        </authorList>
    </citation>
    <scope>NUCLEOTIDE SEQUENCE [LARGE SCALE GENOMIC DNA]</scope>
    <source>
        <strain evidence="10 11">KH2T6</strain>
    </source>
</reference>
<feature type="active site" description="Charge relay system" evidence="6 7">
    <location>
        <position position="246"/>
    </location>
</feature>
<dbReference type="GO" id="GO:0000272">
    <property type="term" value="P:polysaccharide catabolic process"/>
    <property type="evidence" value="ECO:0007669"/>
    <property type="project" value="InterPro"/>
</dbReference>
<dbReference type="SUPFAM" id="SSF52743">
    <property type="entry name" value="Subtilisin-like"/>
    <property type="match status" value="1"/>
</dbReference>
<dbReference type="PROSITE" id="PS00138">
    <property type="entry name" value="SUBTILASE_SER"/>
    <property type="match status" value="1"/>
</dbReference>
<keyword evidence="2 7" id="KW-0645">Protease</keyword>
<dbReference type="InterPro" id="IPR046450">
    <property type="entry name" value="PA_dom_sf"/>
</dbReference>
<organism evidence="10 11">
    <name type="scientific">Ruminococcus albus</name>
    <dbReference type="NCBI Taxonomy" id="1264"/>
    <lineage>
        <taxon>Bacteria</taxon>
        <taxon>Bacillati</taxon>
        <taxon>Bacillota</taxon>
        <taxon>Clostridia</taxon>
        <taxon>Eubacteriales</taxon>
        <taxon>Oscillospiraceae</taxon>
        <taxon>Ruminococcus</taxon>
    </lineage>
</organism>
<dbReference type="RefSeq" id="WP_074835755.1">
    <property type="nucleotide sequence ID" value="NZ_FOAT01000021.1"/>
</dbReference>
<dbReference type="PANTHER" id="PTHR43399:SF4">
    <property type="entry name" value="CELL WALL-ASSOCIATED PROTEASE"/>
    <property type="match status" value="1"/>
</dbReference>
<dbReference type="PROSITE" id="PS51892">
    <property type="entry name" value="SUBTILASE"/>
    <property type="match status" value="1"/>
</dbReference>
<evidence type="ECO:0000256" key="5">
    <source>
        <dbReference type="ARBA" id="ARBA00022825"/>
    </source>
</evidence>
<comment type="similarity">
    <text evidence="1 7">Belongs to the peptidase S8 family.</text>
</comment>
<evidence type="ECO:0000256" key="3">
    <source>
        <dbReference type="ARBA" id="ARBA00022729"/>
    </source>
</evidence>
<dbReference type="Gene3D" id="3.50.30.30">
    <property type="match status" value="1"/>
</dbReference>
<dbReference type="Proteomes" id="UP000186015">
    <property type="component" value="Unassembled WGS sequence"/>
</dbReference>
<dbReference type="InterPro" id="IPR018247">
    <property type="entry name" value="EF_Hand_1_Ca_BS"/>
</dbReference>
<dbReference type="PROSITE" id="PS00018">
    <property type="entry name" value="EF_HAND_1"/>
    <property type="match status" value="2"/>
</dbReference>
<dbReference type="SUPFAM" id="SSF63446">
    <property type="entry name" value="Type I dockerin domain"/>
    <property type="match status" value="1"/>
</dbReference>
<dbReference type="InterPro" id="IPR002105">
    <property type="entry name" value="Dockerin_1_rpt"/>
</dbReference>
<feature type="signal peptide" evidence="8">
    <location>
        <begin position="1"/>
        <end position="30"/>
    </location>
</feature>
<dbReference type="InterPro" id="IPR010435">
    <property type="entry name" value="C5a/SBT2-like_Fn3"/>
</dbReference>
<evidence type="ECO:0000256" key="7">
    <source>
        <dbReference type="PROSITE-ProRule" id="PRU01240"/>
    </source>
</evidence>
<dbReference type="PANTHER" id="PTHR43399">
    <property type="entry name" value="SUBTILISIN-RELATED"/>
    <property type="match status" value="1"/>
</dbReference>
<evidence type="ECO:0000256" key="8">
    <source>
        <dbReference type="SAM" id="SignalP"/>
    </source>
</evidence>
<evidence type="ECO:0000256" key="6">
    <source>
        <dbReference type="PIRSR" id="PIRSR615500-1"/>
    </source>
</evidence>
<dbReference type="InterPro" id="IPR022398">
    <property type="entry name" value="Peptidase_S8_His-AS"/>
</dbReference>
<sequence length="1308" mass="144102">MNKELFKRMAGLISAIAITASSVLPSAAQALETTDTCPEYDDIVHVIVELYGDPILAADTGDMGSDYLDTSAAQRRSQQLKSLRKNAFSEILSIYPDAELDFTYDAVFNGFSCTLPSELIDEAEDLPAIKNVTVSHKNQAPDLYKSVDATGAYYFSSETGLTGKGKVIAVIDTELRTDHEMFAPLADESSVKLTKADIADAAENRNLNFDIDPDSAYVSSKIPYAISLLDNKNRYTVSTDNEMMYHGTHVCGIAAGNRVKPYIEEYENYMDMSGVAPDAQLIFMAGFEQNKEYAVPTIDDNVAFAGIEDAIKLGADVVSLSFGGPFSDDEQVELYSKVLNNADNAGVVICCAGGNEGWPTHTPENVERCSLNSPGFIDGMFTIAAASLSLSDLNLIKLADGTELPCSIMSQRIVSEDTEYEFVYCGEGSEEELKAADINGKIALVDCYDYDIDLFGIAEAVEKAGAAGLVYCSTEDYYYNPYYESDSFFIIVTDNEGSEIIKSQEDHRLFFRTDFFDKTISYNMGDFSSHGSLQTLDLKPDISAPGEAIYSASYDGYEYMDGTSMATPFAAGCSALAGQYIEENGWEVSGAEKVRLVKDLLMNSADQICVSDIPYSPRLQGAGLVDLADLANCSVTMTNNGKASVCLGDKVGDNFSFDVTLHNYGSSNVVFNKAELEMICETTEFSEMLNDTAISDTPAVLGSSAKYSVKKAEVPAGGEITFTVSVALDADDVNDLNSVFTNGWFTDGYLTLSGADNCSDISIPITGFHGDWNAPPIIGYEYTSDKANTLLIQNVLRTRIGSCRIPASLSIAKALSLYKERAEEDYCPDLDPSPRNGYVISPNVAKTMDFMCYHYLPNRRGLLKGYELTDENGNVVYSGDYEESLFTDTEYTLAFYPDQLNEILKDGKYYLNLTTELFQGYSEKVPQKKSIEITVDTEPPVLSNISIKKEKGRKILTVTAEDPELEGFYIIGTGKGSVKGSSDKSGYTFEDIKRVLQLFDPTGFSFSGQGGVGSYGRNSISSATIDDVLDDIRLLEPENLEYDFFDAVPAEPDENGCMTIEYDITDLTDYSLNVADRGYNIATYSEELPLVNNIPGVIEVREDTPISKIPRPTYSFDGKVTSARWEYYSYGEGEWKPLKISEKLDGKYHGQKLRYAVYSGDKAGYSNPAIISLTDRLMIHVSVYTDGQLLMDDTMLPGQYLDREMFSYDPNISYRVVMEAEGYVTRVMEFKGGMSPEDIRVYVYRLGDVNGDKSINISDITRTAAFVKYRRMFSDYEMKVADVNHDGIVNITDVIRIAAKVKGKRDFS</sequence>
<proteinExistence type="inferred from homology"/>
<evidence type="ECO:0000313" key="10">
    <source>
        <dbReference type="EMBL" id="SEL34406.1"/>
    </source>
</evidence>
<dbReference type="Gene3D" id="1.10.1330.10">
    <property type="entry name" value="Dockerin domain"/>
    <property type="match status" value="1"/>
</dbReference>
<name>A0A1H7PFJ3_RUMAL</name>
<dbReference type="Pfam" id="PF00404">
    <property type="entry name" value="Dockerin_1"/>
    <property type="match status" value="1"/>
</dbReference>
<dbReference type="Gene3D" id="2.60.40.1710">
    <property type="entry name" value="Subtilisin-like superfamily"/>
    <property type="match status" value="1"/>
</dbReference>
<gene>
    <name evidence="10" type="ORF">SAMN05216469_12123</name>
</gene>
<dbReference type="PRINTS" id="PR00723">
    <property type="entry name" value="SUBTILISIN"/>
</dbReference>
<dbReference type="InterPro" id="IPR000209">
    <property type="entry name" value="Peptidase_S8/S53_dom"/>
</dbReference>
<dbReference type="InterPro" id="IPR015500">
    <property type="entry name" value="Peptidase_S8_subtilisin-rel"/>
</dbReference>
<evidence type="ECO:0000259" key="9">
    <source>
        <dbReference type="PROSITE" id="PS51766"/>
    </source>
</evidence>
<dbReference type="GO" id="GO:0004553">
    <property type="term" value="F:hydrolase activity, hydrolyzing O-glycosyl compounds"/>
    <property type="evidence" value="ECO:0007669"/>
    <property type="project" value="InterPro"/>
</dbReference>
<feature type="chain" id="PRO_5010329193" evidence="8">
    <location>
        <begin position="31"/>
        <end position="1308"/>
    </location>
</feature>
<dbReference type="GO" id="GO:0016020">
    <property type="term" value="C:membrane"/>
    <property type="evidence" value="ECO:0007669"/>
    <property type="project" value="InterPro"/>
</dbReference>